<dbReference type="InterPro" id="IPR004805">
    <property type="entry name" value="DnaE2/DnaE/PolC"/>
</dbReference>
<keyword evidence="2" id="KW-0963">Cytoplasm</keyword>
<dbReference type="Proteomes" id="UP000614410">
    <property type="component" value="Unassembled WGS sequence"/>
</dbReference>
<comment type="catalytic activity">
    <reaction evidence="9">
        <text>DNA(n) + a 2'-deoxyribonucleoside 5'-triphosphate = DNA(n+1) + diphosphate</text>
        <dbReference type="Rhea" id="RHEA:22508"/>
        <dbReference type="Rhea" id="RHEA-COMP:17339"/>
        <dbReference type="Rhea" id="RHEA-COMP:17340"/>
        <dbReference type="ChEBI" id="CHEBI:33019"/>
        <dbReference type="ChEBI" id="CHEBI:61560"/>
        <dbReference type="ChEBI" id="CHEBI:173112"/>
        <dbReference type="EC" id="2.7.7.7"/>
    </reaction>
</comment>
<evidence type="ECO:0000256" key="1">
    <source>
        <dbReference type="ARBA" id="ARBA00012417"/>
    </source>
</evidence>
<feature type="region of interest" description="Disordered" evidence="10">
    <location>
        <begin position="873"/>
        <end position="928"/>
    </location>
</feature>
<evidence type="ECO:0000256" key="6">
    <source>
        <dbReference type="ARBA" id="ARBA00022763"/>
    </source>
</evidence>
<accession>A0A934NG78</accession>
<gene>
    <name evidence="12" type="primary">dnaE</name>
    <name evidence="12" type="ORF">JF887_06125</name>
</gene>
<dbReference type="Pfam" id="PF17657">
    <property type="entry name" value="DNA_pol3_finger"/>
    <property type="match status" value="1"/>
</dbReference>
<evidence type="ECO:0000256" key="10">
    <source>
        <dbReference type="SAM" id="MobiDB-lite"/>
    </source>
</evidence>
<dbReference type="SMART" id="SM00481">
    <property type="entry name" value="POLIIIAc"/>
    <property type="match status" value="1"/>
</dbReference>
<dbReference type="PANTHER" id="PTHR32294">
    <property type="entry name" value="DNA POLYMERASE III SUBUNIT ALPHA"/>
    <property type="match status" value="1"/>
</dbReference>
<dbReference type="InterPro" id="IPR004013">
    <property type="entry name" value="PHP_dom"/>
</dbReference>
<feature type="domain" description="Polymerase/histidinol phosphatase N-terminal" evidence="11">
    <location>
        <begin position="4"/>
        <end position="71"/>
    </location>
</feature>
<keyword evidence="6" id="KW-0227">DNA damage</keyword>
<dbReference type="Pfam" id="PF07733">
    <property type="entry name" value="DNA_pol3_alpha"/>
    <property type="match status" value="1"/>
</dbReference>
<evidence type="ECO:0000256" key="4">
    <source>
        <dbReference type="ARBA" id="ARBA00022695"/>
    </source>
</evidence>
<dbReference type="InterPro" id="IPR029460">
    <property type="entry name" value="DNAPol_HHH"/>
</dbReference>
<evidence type="ECO:0000256" key="5">
    <source>
        <dbReference type="ARBA" id="ARBA00022705"/>
    </source>
</evidence>
<evidence type="ECO:0000256" key="7">
    <source>
        <dbReference type="ARBA" id="ARBA00022932"/>
    </source>
</evidence>
<dbReference type="GO" id="GO:0003887">
    <property type="term" value="F:DNA-directed DNA polymerase activity"/>
    <property type="evidence" value="ECO:0007669"/>
    <property type="project" value="UniProtKB-KW"/>
</dbReference>
<dbReference type="InterPro" id="IPR003141">
    <property type="entry name" value="Pol/His_phosphatase_N"/>
</dbReference>
<keyword evidence="3 12" id="KW-0808">Transferase</keyword>
<dbReference type="EC" id="2.7.7.7" evidence="1"/>
<dbReference type="InterPro" id="IPR016195">
    <property type="entry name" value="Pol/histidinol_Pase-like"/>
</dbReference>
<evidence type="ECO:0000256" key="3">
    <source>
        <dbReference type="ARBA" id="ARBA00022679"/>
    </source>
</evidence>
<comment type="caution">
    <text evidence="12">The sequence shown here is derived from an EMBL/GenBank/DDBJ whole genome shotgun (WGS) entry which is preliminary data.</text>
</comment>
<evidence type="ECO:0000256" key="2">
    <source>
        <dbReference type="ARBA" id="ARBA00022490"/>
    </source>
</evidence>
<evidence type="ECO:0000256" key="9">
    <source>
        <dbReference type="ARBA" id="ARBA00049244"/>
    </source>
</evidence>
<dbReference type="AlphaFoldDB" id="A0A934NG78"/>
<evidence type="ECO:0000313" key="12">
    <source>
        <dbReference type="EMBL" id="MBJ7608991.1"/>
    </source>
</evidence>
<feature type="region of interest" description="Disordered" evidence="10">
    <location>
        <begin position="106"/>
        <end position="165"/>
    </location>
</feature>
<dbReference type="Pfam" id="PF14579">
    <property type="entry name" value="HHH_6"/>
    <property type="match status" value="1"/>
</dbReference>
<keyword evidence="4 12" id="KW-0548">Nucleotidyltransferase</keyword>
<dbReference type="InterPro" id="IPR040982">
    <property type="entry name" value="DNA_pol3_finger"/>
</dbReference>
<dbReference type="InterPro" id="IPR011708">
    <property type="entry name" value="DNA_pol3_alpha_NTPase_dom"/>
</dbReference>
<dbReference type="Pfam" id="PF02811">
    <property type="entry name" value="PHP"/>
    <property type="match status" value="1"/>
</dbReference>
<sequence>MAFAELAARSHYSFLEGSASPRALVAIAASLDIEALGLCDRNGLYGAVSFMEAAQTAGIRAVIGAELDLDGGDRLRLLARHRGGYRQLSRAISAAQLAGVKGQPRLRLGGLDRADGGQTPALAPPRRRKPTLPPPERPAARRPTAGPFPQGWPGLPSITPLAEGEPATVDPADLDGCTVIAGGPESAIATALVRGDRRGAIRRAEQLRDLFGRDRVVLALSHHRHPGDSWLAAETSLLGRRTGLPLLATGLPVHANHDDKPLLDVLTAIRHRTTLDAAAAHGLLLPNAEHRLRSQAELRALLPDNPEAFDLAIHLASQCDLVLDFTESRFPGFPVAEGETPFSVLYRLCQESVLRRYAPMTRAVAARLQRELEVIEKTNLAEFFLITWDIMRFAREHNIPGQGRGSAADSIVAYLLGITRVDPVEHDLLFERFLHEDHQGTPDIDIDFSTDHREEVLQYVYDKYGAERTGMVANIITYRPRMAMRQVGAAMGFPEPLIDRLAKAVDGWHFEWGTGSPLAHPPVGGVSSGDMKSPAPTDSLPWNQFYEVLRQIEGTPRHLGIHVGGMLVTGEPLVDVAPVERATMPGRVVVQFNKDDVEDLGLIKMDLLGLRTLSAIAECLDLIEQSTGARPDLDSLPLDDPAVYASIQAVDTIGLFQIESRAQQQSLWQSQPRVFNDLIVQVAIIRPGPIQGDAVNPYLRRRQGLEPVTFLHPSLEPILSETMGVILYQEQILRIVMDVAGYTAGQADRFRRAMNRHRSRIEMDELRDEFVSRCMEVSGMPVEVAEQIFKGAAGFAQFGFCKSHAAAFARTAYETAWLRLHHPAEYVCALLNAQPMGFYHPSVLVEDAKRHGVRFLPVDVVRSRARCTIESIESDESGIGTGGRGRDTGFEQASPAQRRSRLATGEPFVPSPAAELAGAPPPSPRPNRPAVRLGFNYMKAVGPAARAACEAAALAGATSLRDFWRHTLLPRRAMENLVLAGAFDVAEQGRQRRQLLWDLKQVEESLPPRGPSRRAAQTRDGLAGRRPPRGRGALAGSRLGDEAPTIRRFEADPLPPLLEVPAAAPSLPEMDERARVLTEYALSEVSTGRHLLSFIRAQLASLGCRPLATIRDLADGSHVRVAGLVIARQAPASASGFRFFTLADEDAHLDLIIRPAVVTRTRQVANHNPLLMVEGRLQNERGRVNLVVETVVALTGDGLPVDAGTAAPTAAPSSHDFH</sequence>
<protein>
    <recommendedName>
        <fullName evidence="1">DNA-directed DNA polymerase</fullName>
        <ecNumber evidence="1">2.7.7.7</ecNumber>
    </recommendedName>
</protein>
<feature type="region of interest" description="Disordered" evidence="10">
    <location>
        <begin position="1003"/>
        <end position="1037"/>
    </location>
</feature>
<dbReference type="GO" id="GO:0006260">
    <property type="term" value="P:DNA replication"/>
    <property type="evidence" value="ECO:0007669"/>
    <property type="project" value="UniProtKB-KW"/>
</dbReference>
<organism evidence="12 13">
    <name type="scientific">Candidatus Amunia macphersoniae</name>
    <dbReference type="NCBI Taxonomy" id="3127014"/>
    <lineage>
        <taxon>Bacteria</taxon>
        <taxon>Bacillati</taxon>
        <taxon>Candidatus Dormiibacterota</taxon>
        <taxon>Candidatus Dormibacteria</taxon>
        <taxon>Candidatus Aeolococcales</taxon>
        <taxon>Candidatus Aeolococcaceae</taxon>
        <taxon>Candidatus Amunia</taxon>
    </lineage>
</organism>
<name>A0A934NG78_9BACT</name>
<dbReference type="PANTHER" id="PTHR32294:SF4">
    <property type="entry name" value="ERROR-PRONE DNA POLYMERASE"/>
    <property type="match status" value="1"/>
</dbReference>
<evidence type="ECO:0000313" key="13">
    <source>
        <dbReference type="Proteomes" id="UP000614410"/>
    </source>
</evidence>
<dbReference type="CDD" id="cd04485">
    <property type="entry name" value="DnaE_OBF"/>
    <property type="match status" value="1"/>
</dbReference>
<dbReference type="SUPFAM" id="SSF89550">
    <property type="entry name" value="PHP domain-like"/>
    <property type="match status" value="1"/>
</dbReference>
<evidence type="ECO:0000259" key="11">
    <source>
        <dbReference type="SMART" id="SM00481"/>
    </source>
</evidence>
<dbReference type="Gene3D" id="3.20.20.140">
    <property type="entry name" value="Metal-dependent hydrolases"/>
    <property type="match status" value="1"/>
</dbReference>
<dbReference type="GO" id="GO:0008408">
    <property type="term" value="F:3'-5' exonuclease activity"/>
    <property type="evidence" value="ECO:0007669"/>
    <property type="project" value="InterPro"/>
</dbReference>
<feature type="compositionally biased region" description="Low complexity" evidence="10">
    <location>
        <begin position="1019"/>
        <end position="1037"/>
    </location>
</feature>
<proteinExistence type="predicted"/>
<keyword evidence="8" id="KW-0234">DNA repair</keyword>
<keyword evidence="7" id="KW-0239">DNA-directed DNA polymerase</keyword>
<keyword evidence="5" id="KW-0235">DNA replication</keyword>
<dbReference type="GO" id="GO:0006281">
    <property type="term" value="P:DNA repair"/>
    <property type="evidence" value="ECO:0007669"/>
    <property type="project" value="UniProtKB-KW"/>
</dbReference>
<evidence type="ECO:0000256" key="8">
    <source>
        <dbReference type="ARBA" id="ARBA00023204"/>
    </source>
</evidence>
<reference evidence="12 13" key="1">
    <citation type="submission" date="2020-10" db="EMBL/GenBank/DDBJ databases">
        <title>Ca. Dormibacterota MAGs.</title>
        <authorList>
            <person name="Montgomery K."/>
        </authorList>
    </citation>
    <scope>NUCLEOTIDE SEQUENCE [LARGE SCALE GENOMIC DNA]</scope>
    <source>
        <strain evidence="12">Mitchell_Peninsula_5</strain>
    </source>
</reference>
<dbReference type="EMBL" id="JAEKNN010000026">
    <property type="protein sequence ID" value="MBJ7608991.1"/>
    <property type="molecule type" value="Genomic_DNA"/>
</dbReference>
<dbReference type="NCBIfam" id="TIGR00594">
    <property type="entry name" value="polc"/>
    <property type="match status" value="1"/>
</dbReference>